<keyword evidence="1" id="KW-0863">Zinc-finger</keyword>
<organism evidence="4 5">
    <name type="scientific">Pangasianodon hypophthalmus</name>
    <name type="common">Striped catfish</name>
    <name type="synonym">Helicophagus hypophthalmus</name>
    <dbReference type="NCBI Taxonomy" id="310915"/>
    <lineage>
        <taxon>Eukaryota</taxon>
        <taxon>Metazoa</taxon>
        <taxon>Chordata</taxon>
        <taxon>Craniata</taxon>
        <taxon>Vertebrata</taxon>
        <taxon>Euteleostomi</taxon>
        <taxon>Actinopterygii</taxon>
        <taxon>Neopterygii</taxon>
        <taxon>Teleostei</taxon>
        <taxon>Ostariophysi</taxon>
        <taxon>Siluriformes</taxon>
        <taxon>Pangasiidae</taxon>
        <taxon>Pangasianodon</taxon>
    </lineage>
</organism>
<accession>A0A5N5KSC3</accession>
<dbReference type="GO" id="GO:0008270">
    <property type="term" value="F:zinc ion binding"/>
    <property type="evidence" value="ECO:0007669"/>
    <property type="project" value="UniProtKB-KW"/>
</dbReference>
<evidence type="ECO:0000256" key="2">
    <source>
        <dbReference type="SAM" id="MobiDB-lite"/>
    </source>
</evidence>
<sequence>MVKISSQCASSSCTTAKAAPDTHIKTEPCLIQGALNNLEPNTDKQLLYSCHGAKDFVSDNTSSELLHIKQEPGLSETDCMQTENRNGQPQSTDSTVSVKTEPDCVPVNLSFGLKTESEIHDVVNGEVYFPLKEEEEDVTKIKLETAEEESDLRQDEEAGRESFFSCPYCAVSFTDASYLEKHLKWTHRRAAEGAYAACPPSHACTNPETLHVSTVRPQL</sequence>
<dbReference type="SMART" id="SM00355">
    <property type="entry name" value="ZnF_C2H2"/>
    <property type="match status" value="1"/>
</dbReference>
<dbReference type="EMBL" id="VFJC01000023">
    <property type="protein sequence ID" value="KAB5533028.1"/>
    <property type="molecule type" value="Genomic_DNA"/>
</dbReference>
<evidence type="ECO:0000256" key="1">
    <source>
        <dbReference type="PROSITE-ProRule" id="PRU00042"/>
    </source>
</evidence>
<dbReference type="Gene3D" id="3.30.160.60">
    <property type="entry name" value="Classic Zinc Finger"/>
    <property type="match status" value="1"/>
</dbReference>
<dbReference type="AlphaFoldDB" id="A0A5N5KSC3"/>
<reference evidence="4 5" key="1">
    <citation type="submission" date="2019-06" db="EMBL/GenBank/DDBJ databases">
        <title>A chromosome-scale genome assembly of the striped catfish, Pangasianodon hypophthalmus.</title>
        <authorList>
            <person name="Wen M."/>
            <person name="Zahm M."/>
            <person name="Roques C."/>
            <person name="Cabau C."/>
            <person name="Klopp C."/>
            <person name="Donnadieu C."/>
            <person name="Jouanno E."/>
            <person name="Avarre J.-C."/>
            <person name="Campet M."/>
            <person name="Ha T.T.T."/>
            <person name="Dugue R."/>
            <person name="Lampietro C."/>
            <person name="Louis A."/>
            <person name="Herpin A."/>
            <person name="Echchiki A."/>
            <person name="Berthelot C."/>
            <person name="Parey E."/>
            <person name="Roest-Crollius H."/>
            <person name="Braasch I."/>
            <person name="Postlethwait J."/>
            <person name="Bobe J."/>
            <person name="Montfort J."/>
            <person name="Bouchez O."/>
            <person name="Begum T."/>
            <person name="Schartl M."/>
            <person name="Guiguen Y."/>
        </authorList>
    </citation>
    <scope>NUCLEOTIDE SEQUENCE [LARGE SCALE GENOMIC DNA]</scope>
    <source>
        <strain evidence="4 5">Indonesia</strain>
        <tissue evidence="4">Blood</tissue>
    </source>
</reference>
<name>A0A5N5KSC3_PANHP</name>
<evidence type="ECO:0000313" key="5">
    <source>
        <dbReference type="Proteomes" id="UP000327468"/>
    </source>
</evidence>
<keyword evidence="5" id="KW-1185">Reference proteome</keyword>
<comment type="caution">
    <text evidence="4">The sequence shown here is derived from an EMBL/GenBank/DDBJ whole genome shotgun (WGS) entry which is preliminary data.</text>
</comment>
<evidence type="ECO:0000259" key="3">
    <source>
        <dbReference type="PROSITE" id="PS50157"/>
    </source>
</evidence>
<protein>
    <recommendedName>
        <fullName evidence="3">C2H2-type domain-containing protein</fullName>
    </recommendedName>
</protein>
<feature type="compositionally biased region" description="Polar residues" evidence="2">
    <location>
        <begin position="78"/>
        <end position="98"/>
    </location>
</feature>
<keyword evidence="1" id="KW-0862">Zinc</keyword>
<proteinExistence type="predicted"/>
<dbReference type="InterPro" id="IPR013087">
    <property type="entry name" value="Znf_C2H2_type"/>
</dbReference>
<dbReference type="PROSITE" id="PS00028">
    <property type="entry name" value="ZINC_FINGER_C2H2_1"/>
    <property type="match status" value="1"/>
</dbReference>
<dbReference type="PROSITE" id="PS50157">
    <property type="entry name" value="ZINC_FINGER_C2H2_2"/>
    <property type="match status" value="1"/>
</dbReference>
<keyword evidence="1" id="KW-0479">Metal-binding</keyword>
<dbReference type="Proteomes" id="UP000327468">
    <property type="component" value="Chromosome 22"/>
</dbReference>
<evidence type="ECO:0000313" key="4">
    <source>
        <dbReference type="EMBL" id="KAB5533028.1"/>
    </source>
</evidence>
<feature type="region of interest" description="Disordered" evidence="2">
    <location>
        <begin position="72"/>
        <end position="99"/>
    </location>
</feature>
<gene>
    <name evidence="4" type="ORF">PHYPO_G00126920</name>
</gene>
<feature type="domain" description="C2H2-type" evidence="3">
    <location>
        <begin position="164"/>
        <end position="192"/>
    </location>
</feature>